<evidence type="ECO:0000313" key="3">
    <source>
        <dbReference type="Proteomes" id="UP000053260"/>
    </source>
</evidence>
<dbReference type="EMBL" id="LMXB01000058">
    <property type="protein sequence ID" value="KUO18792.1"/>
    <property type="molecule type" value="Genomic_DNA"/>
</dbReference>
<feature type="domain" description="Carboxymuconolactone decarboxylase-like" evidence="1">
    <location>
        <begin position="21"/>
        <end position="100"/>
    </location>
</feature>
<sequence>MAAEETGAGGVAALAEANAPVFETIVQMTLDTYERSGLDEETYLLARIAALVAMDASAPSYLLNIGTAAELGVPLEKIQGTLVAIAPVVGSARVVSAARAIGDAFGLELPGEEEQ</sequence>
<proteinExistence type="predicted"/>
<evidence type="ECO:0000313" key="2">
    <source>
        <dbReference type="EMBL" id="KUO18792.1"/>
    </source>
</evidence>
<dbReference type="InterPro" id="IPR003779">
    <property type="entry name" value="CMD-like"/>
</dbReference>
<accession>A0A101UXN6</accession>
<organism evidence="2 3">
    <name type="scientific">Streptomyces dysideae</name>
    <dbReference type="NCBI Taxonomy" id="909626"/>
    <lineage>
        <taxon>Bacteria</taxon>
        <taxon>Bacillati</taxon>
        <taxon>Actinomycetota</taxon>
        <taxon>Actinomycetes</taxon>
        <taxon>Kitasatosporales</taxon>
        <taxon>Streptomycetaceae</taxon>
        <taxon>Streptomyces</taxon>
    </lineage>
</organism>
<dbReference type="OrthoDB" id="5118386at2"/>
<dbReference type="GO" id="GO:0051920">
    <property type="term" value="F:peroxiredoxin activity"/>
    <property type="evidence" value="ECO:0007669"/>
    <property type="project" value="InterPro"/>
</dbReference>
<gene>
    <name evidence="2" type="ORF">AQJ91_23260</name>
</gene>
<dbReference type="InterPro" id="IPR029032">
    <property type="entry name" value="AhpD-like"/>
</dbReference>
<reference evidence="2 3" key="1">
    <citation type="submission" date="2015-10" db="EMBL/GenBank/DDBJ databases">
        <title>Draft genome sequence of Streptomyces sp. RV15, isolated from a marine sponge.</title>
        <authorList>
            <person name="Ruckert C."/>
            <person name="Abdelmohsen U.R."/>
            <person name="Winkler A."/>
            <person name="Hentschel U."/>
            <person name="Kalinowski J."/>
            <person name="Kampfer P."/>
            <person name="Glaeser S."/>
        </authorList>
    </citation>
    <scope>NUCLEOTIDE SEQUENCE [LARGE SCALE GENOMIC DNA]</scope>
    <source>
        <strain evidence="2 3">RV15</strain>
    </source>
</reference>
<dbReference type="Pfam" id="PF02627">
    <property type="entry name" value="CMD"/>
    <property type="match status" value="1"/>
</dbReference>
<dbReference type="Gene3D" id="1.20.1290.10">
    <property type="entry name" value="AhpD-like"/>
    <property type="match status" value="1"/>
</dbReference>
<comment type="caution">
    <text evidence="2">The sequence shown here is derived from an EMBL/GenBank/DDBJ whole genome shotgun (WGS) entry which is preliminary data.</text>
</comment>
<evidence type="ECO:0000259" key="1">
    <source>
        <dbReference type="Pfam" id="PF02627"/>
    </source>
</evidence>
<dbReference type="AlphaFoldDB" id="A0A101UXN6"/>
<dbReference type="SUPFAM" id="SSF69118">
    <property type="entry name" value="AhpD-like"/>
    <property type="match status" value="1"/>
</dbReference>
<name>A0A101UXN6_9ACTN</name>
<dbReference type="STRING" id="909626.AQJ91_23260"/>
<dbReference type="Proteomes" id="UP000053260">
    <property type="component" value="Unassembled WGS sequence"/>
</dbReference>
<keyword evidence="3" id="KW-1185">Reference proteome</keyword>
<protein>
    <submittedName>
        <fullName evidence="2">Carboxymuconolactone decarboxylase</fullName>
    </submittedName>
</protein>
<dbReference type="RefSeq" id="WP_067025089.1">
    <property type="nucleotide sequence ID" value="NZ_KQ949089.1"/>
</dbReference>